<evidence type="ECO:0000256" key="1">
    <source>
        <dbReference type="SAM" id="MobiDB-lite"/>
    </source>
</evidence>
<keyword evidence="3" id="KW-1185">Reference proteome</keyword>
<feature type="region of interest" description="Disordered" evidence="1">
    <location>
        <begin position="314"/>
        <end position="393"/>
    </location>
</feature>
<dbReference type="Proteomes" id="UP000326340">
    <property type="component" value="Unassembled WGS sequence"/>
</dbReference>
<feature type="compositionally biased region" description="Low complexity" evidence="1">
    <location>
        <begin position="356"/>
        <end position="369"/>
    </location>
</feature>
<comment type="caution">
    <text evidence="2">The sequence shown here is derived from an EMBL/GenBank/DDBJ whole genome shotgun (WGS) entry which is preliminary data.</text>
</comment>
<feature type="compositionally biased region" description="Acidic residues" evidence="1">
    <location>
        <begin position="650"/>
        <end position="663"/>
    </location>
</feature>
<name>A0A5Q4BGX6_9PEZI</name>
<protein>
    <submittedName>
        <fullName evidence="2">Uncharacterized protein</fullName>
    </submittedName>
</protein>
<feature type="region of interest" description="Disordered" evidence="1">
    <location>
        <begin position="590"/>
        <end position="745"/>
    </location>
</feature>
<evidence type="ECO:0000313" key="3">
    <source>
        <dbReference type="Proteomes" id="UP000326340"/>
    </source>
</evidence>
<accession>A0A5Q4BGX6</accession>
<sequence length="745" mass="81156">MDELNLLFNPLLTEDRNRDDSSCWAAFFGYSEEGISGLNANVPTFSEPDWLDPNWREPSRPEFGLPGHAVADSLAADGSFSAFSLPPVDNSHIEEEASDAVVLVPKPQPQPRANNIIIDALRRQPMPSTSNPLSQHSMADGRPGRALSYGGFPLAQHSNYYEGTSLGDSLMANPSFSTLPMGQCSNFGASVPHDYLMGDLSYEGNNNNINNSSSSSSSSNINNNRPVSWDPNFLEMPPAQSAMDNYSSYMSNPFLGQYSSFTEMLLDDAPMEDFSYGNDGANTEKNPLQAPHSRHSPVNTTLVESPMSRLLFGSSPPFLHGHNSMEGAPTQPPMRRAPMESPMDAFFFPNSSLRQPSSSTETSSTESPPGKLDAYNDPWRAQPSNSARASLADPRMGRLSRFNELLPVSQHHDLADPAVYESLTGEGPAGWYDNIPLRQPSDTDQASSAVLQPDPEKQLAASKREERVKWSDKALSEWTILGSDAADAPGTAPATASATAPSPVAIVSPQRSLEESEPAAAEPDETYTSIPCQDPGSRYRPGHAMRLRERKKANSSSKDATAAASSPRTQMEWCRYLNENTEYREADVLPSLPHRPSAPVGHDPTASFAPSEESRLTYARFCPDKGAPADDVPSNPKSADLPSLRRVVDEFAEEEGFDLDDSAEALPQKRGRSVETESEAEPQTEMEAEPHTEAEPERRYFLRGPGIQHGRRIQNDGGTLGSPTRKRRRPRSSKGLAATRGNGSA</sequence>
<feature type="region of interest" description="Disordered" evidence="1">
    <location>
        <begin position="484"/>
        <end position="570"/>
    </location>
</feature>
<gene>
    <name evidence="2" type="ORF">CSHISOI_09244</name>
</gene>
<feature type="compositionally biased region" description="Low complexity" evidence="1">
    <location>
        <begin position="207"/>
        <end position="224"/>
    </location>
</feature>
<feature type="region of interest" description="Disordered" evidence="1">
    <location>
        <begin position="431"/>
        <end position="468"/>
    </location>
</feature>
<feature type="compositionally biased region" description="Acidic residues" evidence="1">
    <location>
        <begin position="676"/>
        <end position="687"/>
    </location>
</feature>
<organism evidence="2 3">
    <name type="scientific">Colletotrichum shisoi</name>
    <dbReference type="NCBI Taxonomy" id="2078593"/>
    <lineage>
        <taxon>Eukaryota</taxon>
        <taxon>Fungi</taxon>
        <taxon>Dikarya</taxon>
        <taxon>Ascomycota</taxon>
        <taxon>Pezizomycotina</taxon>
        <taxon>Sordariomycetes</taxon>
        <taxon>Hypocreomycetidae</taxon>
        <taxon>Glomerellales</taxon>
        <taxon>Glomerellaceae</taxon>
        <taxon>Colletotrichum</taxon>
        <taxon>Colletotrichum destructivum species complex</taxon>
    </lineage>
</organism>
<feature type="region of interest" description="Disordered" evidence="1">
    <location>
        <begin position="207"/>
        <end position="226"/>
    </location>
</feature>
<feature type="compositionally biased region" description="Polar residues" evidence="1">
    <location>
        <begin position="440"/>
        <end position="450"/>
    </location>
</feature>
<feature type="compositionally biased region" description="Low complexity" evidence="1">
    <location>
        <begin position="484"/>
        <end position="503"/>
    </location>
</feature>
<reference evidence="2 3" key="1">
    <citation type="journal article" date="2019" name="Sci. Rep.">
        <title>Colletotrichum shisoi sp. nov., an anthracnose pathogen of Perilla frutescens in Japan: molecular phylogenetic, morphological and genomic evidence.</title>
        <authorList>
            <person name="Gan P."/>
            <person name="Tsushima A."/>
            <person name="Hiroyama R."/>
            <person name="Narusaka M."/>
            <person name="Takano Y."/>
            <person name="Narusaka Y."/>
            <person name="Kawaradani M."/>
            <person name="Damm U."/>
            <person name="Shirasu K."/>
        </authorList>
    </citation>
    <scope>NUCLEOTIDE SEQUENCE [LARGE SCALE GENOMIC DNA]</scope>
    <source>
        <strain evidence="2 3">PG-2018a</strain>
    </source>
</reference>
<dbReference type="AlphaFoldDB" id="A0A5Q4BGX6"/>
<feature type="compositionally biased region" description="Basic residues" evidence="1">
    <location>
        <begin position="540"/>
        <end position="553"/>
    </location>
</feature>
<proteinExistence type="predicted"/>
<feature type="compositionally biased region" description="Low complexity" evidence="1">
    <location>
        <begin position="554"/>
        <end position="566"/>
    </location>
</feature>
<feature type="compositionally biased region" description="Basic and acidic residues" evidence="1">
    <location>
        <begin position="454"/>
        <end position="468"/>
    </location>
</feature>
<evidence type="ECO:0000313" key="2">
    <source>
        <dbReference type="EMBL" id="TQN66185.1"/>
    </source>
</evidence>
<dbReference type="OrthoDB" id="4841431at2759"/>
<feature type="compositionally biased region" description="Basic and acidic residues" evidence="1">
    <location>
        <begin position="688"/>
        <end position="700"/>
    </location>
</feature>
<dbReference type="EMBL" id="PUHP01001302">
    <property type="protein sequence ID" value="TQN66185.1"/>
    <property type="molecule type" value="Genomic_DNA"/>
</dbReference>
<feature type="region of interest" description="Disordered" evidence="1">
    <location>
        <begin position="276"/>
        <end position="298"/>
    </location>
</feature>